<sequence length="131" mass="14600">MAFARARHVAQAFRSICHVASAEELKRLSPPQAAPVLVFFTAAWCQPCRSVLPHLEDISDRFEGPHLKLAQVDVSDSPEAAREFRVEAVPYFLVLRDGHVVERLAGDGPKELAEVAERHAAAFEKLQEESR</sequence>
<name>A0AA36INZ8_9DINO</name>
<keyword evidence="3" id="KW-1185">Reference proteome</keyword>
<dbReference type="Gene3D" id="3.40.30.10">
    <property type="entry name" value="Glutaredoxin"/>
    <property type="match status" value="1"/>
</dbReference>
<evidence type="ECO:0000313" key="3">
    <source>
        <dbReference type="Proteomes" id="UP001178507"/>
    </source>
</evidence>
<feature type="domain" description="Thioredoxin" evidence="1">
    <location>
        <begin position="4"/>
        <end position="128"/>
    </location>
</feature>
<proteinExistence type="predicted"/>
<dbReference type="CDD" id="cd02947">
    <property type="entry name" value="TRX_family"/>
    <property type="match status" value="1"/>
</dbReference>
<organism evidence="2 3">
    <name type="scientific">Effrenium voratum</name>
    <dbReference type="NCBI Taxonomy" id="2562239"/>
    <lineage>
        <taxon>Eukaryota</taxon>
        <taxon>Sar</taxon>
        <taxon>Alveolata</taxon>
        <taxon>Dinophyceae</taxon>
        <taxon>Suessiales</taxon>
        <taxon>Symbiodiniaceae</taxon>
        <taxon>Effrenium</taxon>
    </lineage>
</organism>
<reference evidence="2" key="1">
    <citation type="submission" date="2023-08" db="EMBL/GenBank/DDBJ databases">
        <authorList>
            <person name="Chen Y."/>
            <person name="Shah S."/>
            <person name="Dougan E. K."/>
            <person name="Thang M."/>
            <person name="Chan C."/>
        </authorList>
    </citation>
    <scope>NUCLEOTIDE SEQUENCE</scope>
</reference>
<dbReference type="GO" id="GO:0005737">
    <property type="term" value="C:cytoplasm"/>
    <property type="evidence" value="ECO:0007669"/>
    <property type="project" value="TreeGrafter"/>
</dbReference>
<dbReference type="Pfam" id="PF00085">
    <property type="entry name" value="Thioredoxin"/>
    <property type="match status" value="1"/>
</dbReference>
<dbReference type="AlphaFoldDB" id="A0AA36INZ8"/>
<dbReference type="InterPro" id="IPR013766">
    <property type="entry name" value="Thioredoxin_domain"/>
</dbReference>
<dbReference type="Proteomes" id="UP001178507">
    <property type="component" value="Unassembled WGS sequence"/>
</dbReference>
<comment type="caution">
    <text evidence="2">The sequence shown here is derived from an EMBL/GenBank/DDBJ whole genome shotgun (WGS) entry which is preliminary data.</text>
</comment>
<accession>A0AA36INZ8</accession>
<dbReference type="PANTHER" id="PTHR45663">
    <property type="entry name" value="GEO12009P1"/>
    <property type="match status" value="1"/>
</dbReference>
<evidence type="ECO:0000259" key="1">
    <source>
        <dbReference type="PROSITE" id="PS51352"/>
    </source>
</evidence>
<gene>
    <name evidence="2" type="ORF">EVOR1521_LOCUS15718</name>
</gene>
<dbReference type="SUPFAM" id="SSF52833">
    <property type="entry name" value="Thioredoxin-like"/>
    <property type="match status" value="1"/>
</dbReference>
<evidence type="ECO:0000313" key="2">
    <source>
        <dbReference type="EMBL" id="CAJ1390240.1"/>
    </source>
</evidence>
<dbReference type="InterPro" id="IPR036249">
    <property type="entry name" value="Thioredoxin-like_sf"/>
</dbReference>
<protein>
    <recommendedName>
        <fullName evidence="1">Thioredoxin domain-containing protein</fullName>
    </recommendedName>
</protein>
<dbReference type="EMBL" id="CAUJNA010002035">
    <property type="protein sequence ID" value="CAJ1390240.1"/>
    <property type="molecule type" value="Genomic_DNA"/>
</dbReference>
<dbReference type="PROSITE" id="PS51352">
    <property type="entry name" value="THIOREDOXIN_2"/>
    <property type="match status" value="1"/>
</dbReference>
<dbReference type="GO" id="GO:0015035">
    <property type="term" value="F:protein-disulfide reductase activity"/>
    <property type="evidence" value="ECO:0007669"/>
    <property type="project" value="TreeGrafter"/>
</dbReference>
<dbReference type="PANTHER" id="PTHR45663:SF11">
    <property type="entry name" value="GEO12009P1"/>
    <property type="match status" value="1"/>
</dbReference>